<feature type="domain" description="Polymerase nucleotidyl transferase" evidence="1">
    <location>
        <begin position="3"/>
        <end position="63"/>
    </location>
</feature>
<gene>
    <name evidence="2" type="ORF">Q3M24_07425</name>
</gene>
<keyword evidence="2" id="KW-0808">Transferase</keyword>
<evidence type="ECO:0000259" key="1">
    <source>
        <dbReference type="Pfam" id="PF01909"/>
    </source>
</evidence>
<reference evidence="2" key="2">
    <citation type="submission" date="2024-06" db="EMBL/GenBank/DDBJ databases">
        <authorList>
            <person name="Plum-Jensen L.E."/>
            <person name="Schramm A."/>
            <person name="Marshall I.P.G."/>
        </authorList>
    </citation>
    <scope>NUCLEOTIDE SEQUENCE</scope>
    <source>
        <strain evidence="2">Rat1</strain>
    </source>
</reference>
<sequence>MHIYAFGSICRGEIDSQSDIDLLAIVDGTDDRFDPVIYSIYSYKRLAGLWEEGNPFAWHLASEAKIIFASNGEDFIEQLGLPTAYRTCKEDCRKFYNLYCTAIESISSGSCSLVFELSNIFLAIRNFATCFLLGKEKIKNFSRRSALQMNEKSIIISPATFELLERSRILSIRGSGTIIKYDDIKSSLEDLYSIKTWMTGLLEEV</sequence>
<protein>
    <submittedName>
        <fullName evidence="2">Nucleotidyltransferase domain-containing protein</fullName>
        <ecNumber evidence="2">2.7.7.-</ecNumber>
    </submittedName>
</protein>
<dbReference type="EC" id="2.7.7.-" evidence="2"/>
<dbReference type="CDD" id="cd05403">
    <property type="entry name" value="NT_KNTase_like"/>
    <property type="match status" value="1"/>
</dbReference>
<proteinExistence type="predicted"/>
<dbReference type="GO" id="GO:0016779">
    <property type="term" value="F:nucleotidyltransferase activity"/>
    <property type="evidence" value="ECO:0007669"/>
    <property type="project" value="UniProtKB-KW"/>
</dbReference>
<dbReference type="Pfam" id="PF01909">
    <property type="entry name" value="NTP_transf_2"/>
    <property type="match status" value="1"/>
</dbReference>
<evidence type="ECO:0000313" key="2">
    <source>
        <dbReference type="EMBL" id="XCN74565.1"/>
    </source>
</evidence>
<dbReference type="SUPFAM" id="SSF81301">
    <property type="entry name" value="Nucleotidyltransferase"/>
    <property type="match status" value="1"/>
</dbReference>
<dbReference type="InterPro" id="IPR002934">
    <property type="entry name" value="Polymerase_NTP_transf_dom"/>
</dbReference>
<dbReference type="InterPro" id="IPR043519">
    <property type="entry name" value="NT_sf"/>
</dbReference>
<dbReference type="AlphaFoldDB" id="A0AAU8LZM1"/>
<dbReference type="Gene3D" id="3.30.460.10">
    <property type="entry name" value="Beta Polymerase, domain 2"/>
    <property type="match status" value="1"/>
</dbReference>
<dbReference type="EMBL" id="CP159373">
    <property type="protein sequence ID" value="XCN74565.1"/>
    <property type="molecule type" value="Genomic_DNA"/>
</dbReference>
<dbReference type="KEGG" id="eaj:Q3M24_07425"/>
<keyword evidence="2" id="KW-0548">Nucleotidyltransferase</keyword>
<reference evidence="2" key="1">
    <citation type="journal article" date="2024" name="Syst. Appl. Microbiol.">
        <title>First single-strain enrichments of Electrothrix cable bacteria, description of E. aestuarii sp. nov. and E. rattekaaiensis sp. nov., and proposal of a cable bacteria taxonomy following the rules of the SeqCode.</title>
        <authorList>
            <person name="Plum-Jensen L.E."/>
            <person name="Schramm A."/>
            <person name="Marshall I.P.G."/>
        </authorList>
    </citation>
    <scope>NUCLEOTIDE SEQUENCE</scope>
    <source>
        <strain evidence="2">Rat1</strain>
    </source>
</reference>
<organism evidence="2">
    <name type="scientific">Candidatus Electrothrix aestuarii</name>
    <dbReference type="NCBI Taxonomy" id="3062594"/>
    <lineage>
        <taxon>Bacteria</taxon>
        <taxon>Pseudomonadati</taxon>
        <taxon>Thermodesulfobacteriota</taxon>
        <taxon>Desulfobulbia</taxon>
        <taxon>Desulfobulbales</taxon>
        <taxon>Desulfobulbaceae</taxon>
        <taxon>Candidatus Electrothrix</taxon>
    </lineage>
</organism>
<name>A0AAU8LZM1_9BACT</name>
<accession>A0AAU8LZM1</accession>